<keyword evidence="2" id="KW-0418">Kinase</keyword>
<dbReference type="PANTHER" id="PTHR43190:SF3">
    <property type="entry name" value="N-ACETYL-D-GLUCOSAMINE KINASE"/>
    <property type="match status" value="1"/>
</dbReference>
<dbReference type="EMBL" id="BAPV01000061">
    <property type="protein sequence ID" value="GBQ93658.1"/>
    <property type="molecule type" value="Genomic_DNA"/>
</dbReference>
<evidence type="ECO:0000313" key="3">
    <source>
        <dbReference type="Proteomes" id="UP001062776"/>
    </source>
</evidence>
<evidence type="ECO:0000313" key="2">
    <source>
        <dbReference type="EMBL" id="GBQ93658.1"/>
    </source>
</evidence>
<protein>
    <submittedName>
        <fullName evidence="2">N-acetylglucosamine kinase</fullName>
    </submittedName>
</protein>
<comment type="caution">
    <text evidence="2">The sequence shown here is derived from an EMBL/GenBank/DDBJ whole genome shotgun (WGS) entry which is preliminary data.</text>
</comment>
<keyword evidence="2" id="KW-0808">Transferase</keyword>
<proteinExistence type="predicted"/>
<dbReference type="Proteomes" id="UP001062776">
    <property type="component" value="Unassembled WGS sequence"/>
</dbReference>
<organism evidence="2 3">
    <name type="scientific">Asaia krungthepensis NRIC 0535</name>
    <dbReference type="NCBI Taxonomy" id="1307925"/>
    <lineage>
        <taxon>Bacteria</taxon>
        <taxon>Pseudomonadati</taxon>
        <taxon>Pseudomonadota</taxon>
        <taxon>Alphaproteobacteria</taxon>
        <taxon>Acetobacterales</taxon>
        <taxon>Acetobacteraceae</taxon>
        <taxon>Asaia</taxon>
    </lineage>
</organism>
<evidence type="ECO:0000259" key="1">
    <source>
        <dbReference type="Pfam" id="PF01869"/>
    </source>
</evidence>
<dbReference type="InterPro" id="IPR043129">
    <property type="entry name" value="ATPase_NBD"/>
</dbReference>
<dbReference type="RefSeq" id="WP_264817437.1">
    <property type="nucleotide sequence ID" value="NZ_BAPV01000061.1"/>
</dbReference>
<gene>
    <name evidence="2" type="ORF">AA0535_2900</name>
</gene>
<dbReference type="GO" id="GO:0016301">
    <property type="term" value="F:kinase activity"/>
    <property type="evidence" value="ECO:0007669"/>
    <property type="project" value="UniProtKB-KW"/>
</dbReference>
<dbReference type="Pfam" id="PF01869">
    <property type="entry name" value="BcrAD_BadFG"/>
    <property type="match status" value="1"/>
</dbReference>
<dbReference type="CDD" id="cd24007">
    <property type="entry name" value="ASKHA_NBD_eukNAGK-like"/>
    <property type="match status" value="1"/>
</dbReference>
<dbReference type="SUPFAM" id="SSF53067">
    <property type="entry name" value="Actin-like ATPase domain"/>
    <property type="match status" value="2"/>
</dbReference>
<dbReference type="InterPro" id="IPR052519">
    <property type="entry name" value="Euk-type_GlcNAc_Kinase"/>
</dbReference>
<name>A0ABQ0Q6J9_9PROT</name>
<dbReference type="Gene3D" id="3.30.420.40">
    <property type="match status" value="2"/>
</dbReference>
<sequence>MQKTDIVAVDGGGTKTLLLRVRPDATIAVMRKAGGSNPFDVPEWREVITALYAGQDEYCCAAAFGMAGFGESGRLSGELAQALSATCSAPHVIHNDVDMACRGAFLNGPGILLLSGTGSMAWGLDASGRTGRVGGWGSLFGDEGSAYWIGRCALSRLAQSLDGRMPDRDGFVARFAAQQGWPTTPEACGAALQEWYANLIEPRPVVAALAADIGRLAAEGCAVSVAIFEDAASHLARHIHALRDRMGAPDLAWSYAGGTMRSEILREAVSRQCGLPCEPGLPPIGGAVLVAAAKAGWNTDASFVARLSSTLAEAGLN</sequence>
<dbReference type="InterPro" id="IPR002731">
    <property type="entry name" value="ATPase_BadF"/>
</dbReference>
<keyword evidence="3" id="KW-1185">Reference proteome</keyword>
<dbReference type="PANTHER" id="PTHR43190">
    <property type="entry name" value="N-ACETYL-D-GLUCOSAMINE KINASE"/>
    <property type="match status" value="1"/>
</dbReference>
<reference evidence="2" key="1">
    <citation type="submission" date="2013-04" db="EMBL/GenBank/DDBJ databases">
        <title>The genome sequencing project of 58 acetic acid bacteria.</title>
        <authorList>
            <person name="Okamoto-Kainuma A."/>
            <person name="Ishikawa M."/>
            <person name="Umino S."/>
            <person name="Koizumi Y."/>
            <person name="Shiwa Y."/>
            <person name="Yoshikawa H."/>
            <person name="Matsutani M."/>
            <person name="Matsushita K."/>
        </authorList>
    </citation>
    <scope>NUCLEOTIDE SEQUENCE</scope>
    <source>
        <strain evidence="2">NRIC 0535</strain>
    </source>
</reference>
<accession>A0ABQ0Q6J9</accession>
<feature type="domain" description="ATPase BadF/BadG/BcrA/BcrD type" evidence="1">
    <location>
        <begin position="9"/>
        <end position="291"/>
    </location>
</feature>